<gene>
    <name evidence="2" type="ORF">PCAMFM013_S028g000020</name>
</gene>
<evidence type="ECO:0000313" key="2">
    <source>
        <dbReference type="EMBL" id="CRL28467.1"/>
    </source>
</evidence>
<name>A0A0G4PPW4_PENC3</name>
<organism evidence="2 3">
    <name type="scientific">Penicillium camemberti (strain FM 013)</name>
    <dbReference type="NCBI Taxonomy" id="1429867"/>
    <lineage>
        <taxon>Eukaryota</taxon>
        <taxon>Fungi</taxon>
        <taxon>Dikarya</taxon>
        <taxon>Ascomycota</taxon>
        <taxon>Pezizomycotina</taxon>
        <taxon>Eurotiomycetes</taxon>
        <taxon>Eurotiomycetidae</taxon>
        <taxon>Eurotiales</taxon>
        <taxon>Aspergillaceae</taxon>
        <taxon>Penicillium</taxon>
    </lineage>
</organism>
<dbReference type="EMBL" id="HG793161">
    <property type="protein sequence ID" value="CRL28467.1"/>
    <property type="molecule type" value="Genomic_DNA"/>
</dbReference>
<dbReference type="Proteomes" id="UP000053732">
    <property type="component" value="Unassembled WGS sequence"/>
</dbReference>
<evidence type="ECO:0000313" key="3">
    <source>
        <dbReference type="Proteomes" id="UP000053732"/>
    </source>
</evidence>
<dbReference type="AlphaFoldDB" id="A0A0G4PPW4"/>
<accession>A0A0G4PPW4</accession>
<protein>
    <submittedName>
        <fullName evidence="2">Str. FM013</fullName>
    </submittedName>
</protein>
<proteinExistence type="predicted"/>
<keyword evidence="3" id="KW-1185">Reference proteome</keyword>
<feature type="region of interest" description="Disordered" evidence="1">
    <location>
        <begin position="15"/>
        <end position="43"/>
    </location>
</feature>
<reference evidence="2 3" key="1">
    <citation type="journal article" date="2014" name="Nat. Commun.">
        <title>Multiple recent horizontal transfers of a large genomic region in cheese making fungi.</title>
        <authorList>
            <person name="Cheeseman K."/>
            <person name="Ropars J."/>
            <person name="Renault P."/>
            <person name="Dupont J."/>
            <person name="Gouzy J."/>
            <person name="Branca A."/>
            <person name="Abraham A.L."/>
            <person name="Ceppi M."/>
            <person name="Conseiller E."/>
            <person name="Debuchy R."/>
            <person name="Malagnac F."/>
            <person name="Goarin A."/>
            <person name="Silar P."/>
            <person name="Lacoste S."/>
            <person name="Sallet E."/>
            <person name="Bensimon A."/>
            <person name="Giraud T."/>
            <person name="Brygoo Y."/>
        </authorList>
    </citation>
    <scope>NUCLEOTIDE SEQUENCE [LARGE SCALE GENOMIC DNA]</scope>
    <source>
        <strain evidence="3">FM 013</strain>
    </source>
</reference>
<sequence length="70" mass="7397">MPLAPISTVISTEHATSKISAPNHPISNLGKHSITTRRSPGTLHQEVPILSASDGDALSWEGIDMGIEQP</sequence>
<evidence type="ECO:0000256" key="1">
    <source>
        <dbReference type="SAM" id="MobiDB-lite"/>
    </source>
</evidence>